<dbReference type="Proteomes" id="UP000070544">
    <property type="component" value="Unassembled WGS sequence"/>
</dbReference>
<dbReference type="OMA" id="CVRENAC"/>
<dbReference type="InterPro" id="IPR036249">
    <property type="entry name" value="Thioredoxin-like_sf"/>
</dbReference>
<gene>
    <name evidence="3" type="ORF">M427DRAFT_50618</name>
</gene>
<dbReference type="Pfam" id="PF13417">
    <property type="entry name" value="GST_N_3"/>
    <property type="match status" value="1"/>
</dbReference>
<feature type="domain" description="GST N-terminal" evidence="1">
    <location>
        <begin position="1"/>
        <end position="74"/>
    </location>
</feature>
<dbReference type="SFLD" id="SFLDG00358">
    <property type="entry name" value="Main_(cytGST)"/>
    <property type="match status" value="1"/>
</dbReference>
<dbReference type="CDD" id="cd00570">
    <property type="entry name" value="GST_N_family"/>
    <property type="match status" value="1"/>
</dbReference>
<accession>A0A139AZZ3</accession>
<keyword evidence="4" id="KW-1185">Reference proteome</keyword>
<evidence type="ECO:0000259" key="2">
    <source>
        <dbReference type="PROSITE" id="PS50405"/>
    </source>
</evidence>
<organism evidence="3 4">
    <name type="scientific">Gonapodya prolifera (strain JEL478)</name>
    <name type="common">Monoblepharis prolifera</name>
    <dbReference type="NCBI Taxonomy" id="1344416"/>
    <lineage>
        <taxon>Eukaryota</taxon>
        <taxon>Fungi</taxon>
        <taxon>Fungi incertae sedis</taxon>
        <taxon>Chytridiomycota</taxon>
        <taxon>Chytridiomycota incertae sedis</taxon>
        <taxon>Monoblepharidomycetes</taxon>
        <taxon>Monoblepharidales</taxon>
        <taxon>Gonapodyaceae</taxon>
        <taxon>Gonapodya</taxon>
    </lineage>
</organism>
<evidence type="ECO:0000259" key="1">
    <source>
        <dbReference type="PROSITE" id="PS50404"/>
    </source>
</evidence>
<feature type="domain" description="GST C-terminal" evidence="2">
    <location>
        <begin position="79"/>
        <end position="211"/>
    </location>
</feature>
<dbReference type="OrthoDB" id="249703at2759"/>
<dbReference type="AlphaFoldDB" id="A0A139AZZ3"/>
<proteinExistence type="predicted"/>
<dbReference type="Gene3D" id="3.40.30.10">
    <property type="entry name" value="Glutaredoxin"/>
    <property type="match status" value="1"/>
</dbReference>
<dbReference type="GO" id="GO:0016740">
    <property type="term" value="F:transferase activity"/>
    <property type="evidence" value="ECO:0007669"/>
    <property type="project" value="UniProtKB-KW"/>
</dbReference>
<dbReference type="GO" id="GO:0005737">
    <property type="term" value="C:cytoplasm"/>
    <property type="evidence" value="ECO:0007669"/>
    <property type="project" value="TreeGrafter"/>
</dbReference>
<dbReference type="SFLD" id="SFLDS00019">
    <property type="entry name" value="Glutathione_Transferase_(cytos"/>
    <property type="match status" value="1"/>
</dbReference>
<dbReference type="STRING" id="1344416.A0A139AZZ3"/>
<evidence type="ECO:0000313" key="4">
    <source>
        <dbReference type="Proteomes" id="UP000070544"/>
    </source>
</evidence>
<protein>
    <submittedName>
        <fullName evidence="3">Glutathione S-transferase domain-containing protein</fullName>
    </submittedName>
</protein>
<dbReference type="InterPro" id="IPR040079">
    <property type="entry name" value="Glutathione_S-Trfase"/>
</dbReference>
<dbReference type="PANTHER" id="PTHR43968">
    <property type="match status" value="1"/>
</dbReference>
<dbReference type="PROSITE" id="PS50405">
    <property type="entry name" value="GST_CTER"/>
    <property type="match status" value="1"/>
</dbReference>
<dbReference type="InterPro" id="IPR004045">
    <property type="entry name" value="Glutathione_S-Trfase_N"/>
</dbReference>
<dbReference type="Gene3D" id="1.20.1050.10">
    <property type="match status" value="1"/>
</dbReference>
<dbReference type="InterPro" id="IPR036282">
    <property type="entry name" value="Glutathione-S-Trfase_C_sf"/>
</dbReference>
<keyword evidence="3" id="KW-0808">Transferase</keyword>
<dbReference type="SUPFAM" id="SSF47616">
    <property type="entry name" value="GST C-terminal domain-like"/>
    <property type="match status" value="1"/>
</dbReference>
<dbReference type="InterPro" id="IPR050983">
    <property type="entry name" value="GST_Omega/HSP26"/>
</dbReference>
<dbReference type="EMBL" id="KQ965731">
    <property type="protein sequence ID" value="KXS22284.1"/>
    <property type="molecule type" value="Genomic_DNA"/>
</dbReference>
<name>A0A139AZZ3_GONPJ</name>
<dbReference type="PANTHER" id="PTHR43968:SF6">
    <property type="entry name" value="GLUTATHIONE S-TRANSFERASE OMEGA"/>
    <property type="match status" value="1"/>
</dbReference>
<dbReference type="SUPFAM" id="SSF52833">
    <property type="entry name" value="Thioredoxin-like"/>
    <property type="match status" value="1"/>
</dbReference>
<dbReference type="InterPro" id="IPR010987">
    <property type="entry name" value="Glutathione-S-Trfase_C-like"/>
</dbReference>
<reference evidence="3 4" key="1">
    <citation type="journal article" date="2015" name="Genome Biol. Evol.">
        <title>Phylogenomic analyses indicate that early fungi evolved digesting cell walls of algal ancestors of land plants.</title>
        <authorList>
            <person name="Chang Y."/>
            <person name="Wang S."/>
            <person name="Sekimoto S."/>
            <person name="Aerts A.L."/>
            <person name="Choi C."/>
            <person name="Clum A."/>
            <person name="LaButti K.M."/>
            <person name="Lindquist E.A."/>
            <person name="Yee Ngan C."/>
            <person name="Ohm R.A."/>
            <person name="Salamov A.A."/>
            <person name="Grigoriev I.V."/>
            <person name="Spatafora J.W."/>
            <person name="Berbee M.L."/>
        </authorList>
    </citation>
    <scope>NUCLEOTIDE SEQUENCE [LARGE SCALE GENOMIC DNA]</scope>
    <source>
        <strain evidence="3 4">JEL478</strain>
    </source>
</reference>
<dbReference type="PROSITE" id="PS50404">
    <property type="entry name" value="GST_NTER"/>
    <property type="match status" value="1"/>
</dbReference>
<evidence type="ECO:0000313" key="3">
    <source>
        <dbReference type="EMBL" id="KXS22284.1"/>
    </source>
</evidence>
<sequence length="271" mass="30059">MALTLVHAGLSPYGIKVKLILLEKGIPYYLEKALPWNLEDHPRRQVPVLRDGKDVVVDSRIISEYLEDKYPKPSLWPTEPLERARARTVMDVVDTHLEAINWGLGELYTFQRAGGPSTPLHKSMVAASKDQTARFFTWLSTQLSDDPASPYFGGAVFSITDCAVVSQVIRSVGLGNVPAAGSRLAKWWSLVQRRPSVKKVLEEELQEMSASRAGAGGAIKALNDGAFKREYRDHRLEWMIRTGGISIVAEGLSKGNIRFVPDDVFEKGGKL</sequence>